<dbReference type="Pfam" id="PF13377">
    <property type="entry name" value="Peripla_BP_3"/>
    <property type="match status" value="1"/>
</dbReference>
<dbReference type="InterPro" id="IPR036390">
    <property type="entry name" value="WH_DNA-bd_sf"/>
</dbReference>
<reference evidence="5" key="2">
    <citation type="journal article" date="2021" name="PeerJ">
        <title>Extensive microbial diversity within the chicken gut microbiome revealed by metagenomics and culture.</title>
        <authorList>
            <person name="Gilroy R."/>
            <person name="Ravi A."/>
            <person name="Getino M."/>
            <person name="Pursley I."/>
            <person name="Horton D.L."/>
            <person name="Alikhan N.F."/>
            <person name="Baker D."/>
            <person name="Gharbi K."/>
            <person name="Hall N."/>
            <person name="Watson M."/>
            <person name="Adriaenssens E.M."/>
            <person name="Foster-Nyarko E."/>
            <person name="Jarju S."/>
            <person name="Secka A."/>
            <person name="Antonio M."/>
            <person name="Oren A."/>
            <person name="Chaudhuri R.R."/>
            <person name="La Ragione R."/>
            <person name="Hildebrand F."/>
            <person name="Pallen M.J."/>
        </authorList>
    </citation>
    <scope>NUCLEOTIDE SEQUENCE</scope>
    <source>
        <strain evidence="5">B3-4054</strain>
    </source>
</reference>
<name>A0A9D9EMD5_9SPIR</name>
<dbReference type="InterPro" id="IPR046335">
    <property type="entry name" value="LacI/GalR-like_sensor"/>
</dbReference>
<dbReference type="Gene3D" id="3.40.50.2300">
    <property type="match status" value="2"/>
</dbReference>
<feature type="domain" description="HTH gntR-type" evidence="4">
    <location>
        <begin position="5"/>
        <end position="73"/>
    </location>
</feature>
<reference evidence="5" key="1">
    <citation type="submission" date="2020-10" db="EMBL/GenBank/DDBJ databases">
        <authorList>
            <person name="Gilroy R."/>
        </authorList>
    </citation>
    <scope>NUCLEOTIDE SEQUENCE</scope>
    <source>
        <strain evidence="5">B3-4054</strain>
    </source>
</reference>
<protein>
    <submittedName>
        <fullName evidence="5">GntR family transcriptional regulator</fullName>
    </submittedName>
</protein>
<dbReference type="AlphaFoldDB" id="A0A9D9EMD5"/>
<comment type="caution">
    <text evidence="5">The sequence shown here is derived from an EMBL/GenBank/DDBJ whole genome shotgun (WGS) entry which is preliminary data.</text>
</comment>
<keyword evidence="3" id="KW-0804">Transcription</keyword>
<keyword evidence="1" id="KW-0805">Transcription regulation</keyword>
<dbReference type="Pfam" id="PF00392">
    <property type="entry name" value="GntR"/>
    <property type="match status" value="1"/>
</dbReference>
<dbReference type="PANTHER" id="PTHR30146">
    <property type="entry name" value="LACI-RELATED TRANSCRIPTIONAL REPRESSOR"/>
    <property type="match status" value="1"/>
</dbReference>
<dbReference type="Gene3D" id="1.10.10.10">
    <property type="entry name" value="Winged helix-like DNA-binding domain superfamily/Winged helix DNA-binding domain"/>
    <property type="match status" value="1"/>
</dbReference>
<dbReference type="PANTHER" id="PTHR30146:SF150">
    <property type="entry name" value="ARABINOSE METABOLISM TRANSCRIPTIONAL REPRESSOR"/>
    <property type="match status" value="1"/>
</dbReference>
<dbReference type="SUPFAM" id="SSF46785">
    <property type="entry name" value="Winged helix' DNA-binding domain"/>
    <property type="match status" value="1"/>
</dbReference>
<dbReference type="EMBL" id="JADIMS010000011">
    <property type="protein sequence ID" value="MBO8449605.1"/>
    <property type="molecule type" value="Genomic_DNA"/>
</dbReference>
<evidence type="ECO:0000259" key="4">
    <source>
        <dbReference type="PROSITE" id="PS50949"/>
    </source>
</evidence>
<dbReference type="InterPro" id="IPR028082">
    <property type="entry name" value="Peripla_BP_I"/>
</dbReference>
<proteinExistence type="predicted"/>
<sequence length="378" mass="42145">MMAFVPKYAFLVNWIKDQILHGDLNCGDRLYSENELCSIFDVSRQTVRQAIGILEQEGVVTRRRGSGTYILWRKTHGRTGTKKIGVISTYVGEYIFMDILRAVESVLSGQGYVTQVSFTRNDPENERRALRSMLDSDVDGVIVEPTKSGLPNPNLDFYTEFRKRGIPVLFFNAKYPELDFPVVSLDDAAAGEIAASFLIGNGHRDIAGIFQCDDIQGKLRYKGYMKALSENGIAINSRRILWYATEDISELTRYPDRILRRLEGCSAVCCYNDRIAVSVIDVLKQNGRSVPGDMSVVGIDNSSLADLCSPPLTSVYNPAALLGETAAKNLLAMIENPDFDAQVLFRPVMVERASVSIYTAQRTAREDEDESKHAQAVL</sequence>
<dbReference type="InterPro" id="IPR000524">
    <property type="entry name" value="Tscrpt_reg_HTH_GntR"/>
</dbReference>
<dbReference type="PROSITE" id="PS50949">
    <property type="entry name" value="HTH_GNTR"/>
    <property type="match status" value="1"/>
</dbReference>
<dbReference type="GO" id="GO:0003700">
    <property type="term" value="F:DNA-binding transcription factor activity"/>
    <property type="evidence" value="ECO:0007669"/>
    <property type="project" value="InterPro"/>
</dbReference>
<gene>
    <name evidence="5" type="ORF">IAA96_00665</name>
</gene>
<evidence type="ECO:0000256" key="1">
    <source>
        <dbReference type="ARBA" id="ARBA00023015"/>
    </source>
</evidence>
<evidence type="ECO:0000313" key="5">
    <source>
        <dbReference type="EMBL" id="MBO8449605.1"/>
    </source>
</evidence>
<accession>A0A9D9EMD5</accession>
<evidence type="ECO:0000256" key="2">
    <source>
        <dbReference type="ARBA" id="ARBA00023125"/>
    </source>
</evidence>
<dbReference type="PRINTS" id="PR00035">
    <property type="entry name" value="HTHGNTR"/>
</dbReference>
<dbReference type="GO" id="GO:0000976">
    <property type="term" value="F:transcription cis-regulatory region binding"/>
    <property type="evidence" value="ECO:0007669"/>
    <property type="project" value="TreeGrafter"/>
</dbReference>
<dbReference type="SUPFAM" id="SSF53822">
    <property type="entry name" value="Periplasmic binding protein-like I"/>
    <property type="match status" value="1"/>
</dbReference>
<evidence type="ECO:0000256" key="3">
    <source>
        <dbReference type="ARBA" id="ARBA00023163"/>
    </source>
</evidence>
<dbReference type="CDD" id="cd07377">
    <property type="entry name" value="WHTH_GntR"/>
    <property type="match status" value="1"/>
</dbReference>
<keyword evidence="2" id="KW-0238">DNA-binding</keyword>
<dbReference type="Proteomes" id="UP000823616">
    <property type="component" value="Unassembled WGS sequence"/>
</dbReference>
<dbReference type="CDD" id="cd01541">
    <property type="entry name" value="PBP1_AraR"/>
    <property type="match status" value="1"/>
</dbReference>
<evidence type="ECO:0000313" key="6">
    <source>
        <dbReference type="Proteomes" id="UP000823616"/>
    </source>
</evidence>
<dbReference type="InterPro" id="IPR036388">
    <property type="entry name" value="WH-like_DNA-bd_sf"/>
</dbReference>
<dbReference type="SMART" id="SM00345">
    <property type="entry name" value="HTH_GNTR"/>
    <property type="match status" value="1"/>
</dbReference>
<dbReference type="InterPro" id="IPR033532">
    <property type="entry name" value="AraR_ligand_bind_dom"/>
</dbReference>
<organism evidence="5 6">
    <name type="scientific">Candidatus Avitreponema avistercoris</name>
    <dbReference type="NCBI Taxonomy" id="2840705"/>
    <lineage>
        <taxon>Bacteria</taxon>
        <taxon>Pseudomonadati</taxon>
        <taxon>Spirochaetota</taxon>
        <taxon>Spirochaetia</taxon>
        <taxon>Spirochaetales</taxon>
        <taxon>Candidatus Avitreponema</taxon>
    </lineage>
</organism>